<evidence type="ECO:0000313" key="2">
    <source>
        <dbReference type="Proteomes" id="UP000515819"/>
    </source>
</evidence>
<organism evidence="1 2">
    <name type="scientific">Wujia chipingensis</name>
    <dbReference type="NCBI Taxonomy" id="2763670"/>
    <lineage>
        <taxon>Bacteria</taxon>
        <taxon>Bacillati</taxon>
        <taxon>Bacillota</taxon>
        <taxon>Clostridia</taxon>
        <taxon>Lachnospirales</taxon>
        <taxon>Lachnospiraceae</taxon>
        <taxon>Wujia</taxon>
    </lineage>
</organism>
<keyword evidence="2" id="KW-1185">Reference proteome</keyword>
<protein>
    <recommendedName>
        <fullName evidence="3">RNA dependent RNA polymerase</fullName>
    </recommendedName>
</protein>
<proteinExistence type="predicted"/>
<gene>
    <name evidence="1" type="ORF">H9Q76_04745</name>
</gene>
<dbReference type="AlphaFoldDB" id="A0A7G9FPW4"/>
<name>A0A7G9FPW4_9FIRM</name>
<sequence length="938" mass="108942">MKIQNTERKMIKVRSVQAASVYRVANGYKFLSKDKSNEEDKDEYVDSFIDYKTAVINESIFSEYARMHGVTVNKKDCSLDFILMKFEYGVDKDSSDEKNIKPAMDADSLRKYFYENDATITWKTIDKKTEKEIVGMRKTITYRMLYRNPGKAKKGECIFIRKKLYNHMIKYLTMGLYKRIPNMKGAKIVELSAYAPLITATAIDYIHIPLDNMLVVKDESVACKKTACVVNAVSKKRQVKDFKAFEPTLNQYGFTTYKRTQEKNPDLTYIKRSKQIFEDYGIDISRCPMKEVDYTDGKKHNKCVVEKKKEWEISNILWDGMGLIDSSIFPADMNGFIYCRSHFFKSCLFKGNLQQYFQDYYKDEYENAYIDDGIDLFGRKMKISDIKVIVTDNSLKWLKFTEYMSKSGSVENGFRYYKSFMERDGEIFQIVKTAHASKYGDLQRSSFQMNNTLLTLDREKLKSIAKTSIDYCNALKQDDEAFLNYLRITGSAYYSINNVLIDLYNWNDQFRYTQYFKKKRREIISKLKRERLQLGKLFQNGDNLTICGNPIALLKKVTGQDFINEGCFETYDDRIQCYTRRFAEGDRIAGFRNPHNSPNNIVYLENVYPKELVKYFPDLGREIIVINGIGTDVQDRLNSQDLDSDTLYATNQPDIAELARKAYVEYPTIINNIPRAAKSDYYKEMESYAKMDNQIAKAQADTGVSSNIAQLALSYWFDGGCNDTELEDIFIICSVLAQCSIDSAKRNFDVTVAGELTRLQGLACMNPDPRYPRFYAELQKLKDKHKKGKKKNIDDNDVRFYDCPMDILYQIIGEEIVDMRTRGCQKVKTVRDVELLADLSEDKIRNKRQSKVIIDAVEKYKNAVSKLDKNDEAYSNNKGMAFDACMEELSGRKINMATMQYLVRYAINNESIRDSLLVVLHDKDMELFLEMFKKSPES</sequence>
<dbReference type="RefSeq" id="WP_249321753.1">
    <property type="nucleotide sequence ID" value="NZ_CP060632.1"/>
</dbReference>
<dbReference type="Proteomes" id="UP000515819">
    <property type="component" value="Chromosome"/>
</dbReference>
<reference evidence="1 2" key="1">
    <citation type="submission" date="2020-08" db="EMBL/GenBank/DDBJ databases">
        <authorList>
            <person name="Liu C."/>
            <person name="Sun Q."/>
        </authorList>
    </citation>
    <scope>NUCLEOTIDE SEQUENCE [LARGE SCALE GENOMIC DNA]</scope>
    <source>
        <strain evidence="1 2">NSJ-4</strain>
    </source>
</reference>
<accession>A0A7G9FPW4</accession>
<evidence type="ECO:0000313" key="1">
    <source>
        <dbReference type="EMBL" id="QNM00596.1"/>
    </source>
</evidence>
<dbReference type="EMBL" id="CP060632">
    <property type="protein sequence ID" value="QNM00596.1"/>
    <property type="molecule type" value="Genomic_DNA"/>
</dbReference>
<dbReference type="KEGG" id="wcp:H9Q76_04745"/>
<evidence type="ECO:0008006" key="3">
    <source>
        <dbReference type="Google" id="ProtNLM"/>
    </source>
</evidence>